<dbReference type="InterPro" id="IPR025665">
    <property type="entry name" value="Beta-barrel_OMP_2"/>
</dbReference>
<reference evidence="2" key="1">
    <citation type="submission" date="2020-08" db="EMBL/GenBank/DDBJ databases">
        <title>Pontibacter sp. SD6 16S ribosomal RNA gene Genome sequencing and assembly.</title>
        <authorList>
            <person name="Kang M."/>
        </authorList>
    </citation>
    <scope>NUCLEOTIDE SEQUENCE</scope>
    <source>
        <strain evidence="2">SD6</strain>
    </source>
</reference>
<dbReference type="Pfam" id="PF13568">
    <property type="entry name" value="OMP_b-brl_2"/>
    <property type="match status" value="1"/>
</dbReference>
<dbReference type="AlphaFoldDB" id="A0A923SKR5"/>
<dbReference type="Proteomes" id="UP000603640">
    <property type="component" value="Unassembled WGS sequence"/>
</dbReference>
<gene>
    <name evidence="2" type="ORF">H8S84_14460</name>
</gene>
<evidence type="ECO:0000259" key="1">
    <source>
        <dbReference type="Pfam" id="PF13568"/>
    </source>
</evidence>
<keyword evidence="3" id="KW-1185">Reference proteome</keyword>
<evidence type="ECO:0000313" key="2">
    <source>
        <dbReference type="EMBL" id="MBC5994046.1"/>
    </source>
</evidence>
<organism evidence="2 3">
    <name type="scientific">Pontibacter cellulosilyticus</name>
    <dbReference type="NCBI Taxonomy" id="1720253"/>
    <lineage>
        <taxon>Bacteria</taxon>
        <taxon>Pseudomonadati</taxon>
        <taxon>Bacteroidota</taxon>
        <taxon>Cytophagia</taxon>
        <taxon>Cytophagales</taxon>
        <taxon>Hymenobacteraceae</taxon>
        <taxon>Pontibacter</taxon>
    </lineage>
</organism>
<name>A0A923SKR5_9BACT</name>
<dbReference type="EMBL" id="JACRVF010000004">
    <property type="protein sequence ID" value="MBC5994046.1"/>
    <property type="molecule type" value="Genomic_DNA"/>
</dbReference>
<proteinExistence type="predicted"/>
<comment type="caution">
    <text evidence="2">The sequence shown here is derived from an EMBL/GenBank/DDBJ whole genome shotgun (WGS) entry which is preliminary data.</text>
</comment>
<accession>A0A923SKR5</accession>
<feature type="domain" description="Outer membrane protein beta-barrel" evidence="1">
    <location>
        <begin position="20"/>
        <end position="166"/>
    </location>
</feature>
<protein>
    <submittedName>
        <fullName evidence="2">PorT family protein</fullName>
    </submittedName>
</protein>
<dbReference type="RefSeq" id="WP_187068067.1">
    <property type="nucleotide sequence ID" value="NZ_JACRVF010000004.1"/>
</dbReference>
<sequence length="194" mass="20988">MKKIIIIIVAIMGISFGAEAQKVQVGLRLGGNYSNFIGAGADSLDLEGIWGGHGGLIITVPIVSKHVAVRSDIIYSMKGAKSENDSLNIDLGYLDVPIMGQLIAGPFYLEAGPQMSFKVKSDIKDKENRENVQSLADNFKRTSLSYAAGAGFKIPSIGLDFGVRYNGDLSKLVKNVDNKEFRNSVLMFTTSYGF</sequence>
<evidence type="ECO:0000313" key="3">
    <source>
        <dbReference type="Proteomes" id="UP000603640"/>
    </source>
</evidence>